<evidence type="ECO:0000313" key="1">
    <source>
        <dbReference type="EMBL" id="KAG9494090.1"/>
    </source>
</evidence>
<evidence type="ECO:0000313" key="2">
    <source>
        <dbReference type="Proteomes" id="UP000770717"/>
    </source>
</evidence>
<proteinExistence type="predicted"/>
<dbReference type="Proteomes" id="UP000770717">
    <property type="component" value="Unassembled WGS sequence"/>
</dbReference>
<sequence length="90" mass="10140">MCNNLSSLVPTRHGNHFLATDKSWVPQHGIGKGRPCRRLASVTVKSERCSRIHTFYEQASDASYILYSNTGHRVCDKCITFAVIKHGLQH</sequence>
<protein>
    <submittedName>
        <fullName evidence="1">Uncharacterized protein</fullName>
    </submittedName>
</protein>
<accession>A0A8J6KJF7</accession>
<name>A0A8J6KJF7_ELECQ</name>
<organism evidence="1 2">
    <name type="scientific">Eleutherodactylus coqui</name>
    <name type="common">Puerto Rican coqui</name>
    <dbReference type="NCBI Taxonomy" id="57060"/>
    <lineage>
        <taxon>Eukaryota</taxon>
        <taxon>Metazoa</taxon>
        <taxon>Chordata</taxon>
        <taxon>Craniata</taxon>
        <taxon>Vertebrata</taxon>
        <taxon>Euteleostomi</taxon>
        <taxon>Amphibia</taxon>
        <taxon>Batrachia</taxon>
        <taxon>Anura</taxon>
        <taxon>Neobatrachia</taxon>
        <taxon>Hyloidea</taxon>
        <taxon>Eleutherodactylidae</taxon>
        <taxon>Eleutherodactylinae</taxon>
        <taxon>Eleutherodactylus</taxon>
        <taxon>Eleutherodactylus</taxon>
    </lineage>
</organism>
<keyword evidence="2" id="KW-1185">Reference proteome</keyword>
<dbReference type="EMBL" id="WNTK01000001">
    <property type="protein sequence ID" value="KAG9494090.1"/>
    <property type="molecule type" value="Genomic_DNA"/>
</dbReference>
<gene>
    <name evidence="1" type="ORF">GDO78_001760</name>
</gene>
<reference evidence="1" key="1">
    <citation type="thesis" date="2020" institute="ProQuest LLC" country="789 East Eisenhower Parkway, Ann Arbor, MI, USA">
        <title>Comparative Genomics and Chromosome Evolution.</title>
        <authorList>
            <person name="Mudd A.B."/>
        </authorList>
    </citation>
    <scope>NUCLEOTIDE SEQUENCE</scope>
    <source>
        <strain evidence="1">HN-11 Male</strain>
        <tissue evidence="1">Kidney and liver</tissue>
    </source>
</reference>
<dbReference type="AlphaFoldDB" id="A0A8J6KJF7"/>
<comment type="caution">
    <text evidence="1">The sequence shown here is derived from an EMBL/GenBank/DDBJ whole genome shotgun (WGS) entry which is preliminary data.</text>
</comment>